<reference evidence="2 3" key="1">
    <citation type="submission" date="2021-10" db="EMBL/GenBank/DDBJ databases">
        <authorList>
            <person name="Criscuolo A."/>
        </authorList>
    </citation>
    <scope>NUCLEOTIDE SEQUENCE [LARGE SCALE GENOMIC DNA]</scope>
    <source>
        <strain evidence="3">CIP 111899</strain>
    </source>
</reference>
<feature type="domain" description="Glycosyltransferase 2-like" evidence="1">
    <location>
        <begin position="8"/>
        <end position="134"/>
    </location>
</feature>
<dbReference type="InterPro" id="IPR011990">
    <property type="entry name" value="TPR-like_helical_dom_sf"/>
</dbReference>
<dbReference type="PANTHER" id="PTHR43630:SF2">
    <property type="entry name" value="GLYCOSYLTRANSFERASE"/>
    <property type="match status" value="1"/>
</dbReference>
<dbReference type="Pfam" id="PF00535">
    <property type="entry name" value="Glycos_transf_2"/>
    <property type="match status" value="1"/>
</dbReference>
<dbReference type="InterPro" id="IPR029044">
    <property type="entry name" value="Nucleotide-diphossugar_trans"/>
</dbReference>
<organism evidence="2 3">
    <name type="scientific">Bacillus rhizoplanae</name>
    <dbReference type="NCBI Taxonomy" id="2880966"/>
    <lineage>
        <taxon>Bacteria</taxon>
        <taxon>Bacillati</taxon>
        <taxon>Bacillota</taxon>
        <taxon>Bacilli</taxon>
        <taxon>Bacillales</taxon>
        <taxon>Bacillaceae</taxon>
        <taxon>Bacillus</taxon>
    </lineage>
</organism>
<keyword evidence="3" id="KW-1185">Reference proteome</keyword>
<gene>
    <name evidence="2" type="ORF">BACCIP111899_02011</name>
</gene>
<proteinExistence type="predicted"/>
<dbReference type="EMBL" id="CAKJTI010000008">
    <property type="protein sequence ID" value="CAG9612833.1"/>
    <property type="molecule type" value="Genomic_DNA"/>
</dbReference>
<dbReference type="InterPro" id="IPR001173">
    <property type="entry name" value="Glyco_trans_2-like"/>
</dbReference>
<evidence type="ECO:0000313" key="2">
    <source>
        <dbReference type="EMBL" id="CAG9612833.1"/>
    </source>
</evidence>
<accession>A0ABM8YAS5</accession>
<dbReference type="PANTHER" id="PTHR43630">
    <property type="entry name" value="POLY-BETA-1,6-N-ACETYL-D-GLUCOSAMINE SYNTHASE"/>
    <property type="match status" value="1"/>
</dbReference>
<evidence type="ECO:0000313" key="3">
    <source>
        <dbReference type="Proteomes" id="UP000789423"/>
    </source>
</evidence>
<name>A0ABM8YAS5_9BACI</name>
<dbReference type="Gene3D" id="3.90.550.10">
    <property type="entry name" value="Spore Coat Polysaccharide Biosynthesis Protein SpsA, Chain A"/>
    <property type="match status" value="1"/>
</dbReference>
<dbReference type="InterPro" id="IPR019734">
    <property type="entry name" value="TPR_rpt"/>
</dbReference>
<dbReference type="Proteomes" id="UP000789423">
    <property type="component" value="Unassembled WGS sequence"/>
</dbReference>
<dbReference type="CDD" id="cd02511">
    <property type="entry name" value="Beta4Glucosyltransferase"/>
    <property type="match status" value="1"/>
</dbReference>
<sequence>MKESITISLCMIVKDEEQTIARCLESVQEVIDEIIIVDTGSTDQTKEIVREYTPYIYDFEWIDDFAAARNFSFSKATKDYVLWLDADDILMETEKDKLLHLKENLDSNVDAVSMSYYLAVDEKGKPTYSSVRNRLVKRIKNFQWIGFVHEYLAVYGNIMKSDIAIMHKKEKEHSNRNLRIFEKALREGRTFTPRDIVYYANECVDHKKYEKAIELYNQFLDGKEGWVEDCIHACGRLADCYKQLQKSEEALQACFRSFQYDIPRGEICCRVGHMFMEKGDYKQATFWYEMAIHVPFQDSTRFIDYASYTWVPHLQLCVCYSRLGDNEKANYHNEQAAVYVPDHVSVKYNREYFRNLFKDNTQE</sequence>
<dbReference type="Pfam" id="PF13181">
    <property type="entry name" value="TPR_8"/>
    <property type="match status" value="1"/>
</dbReference>
<evidence type="ECO:0000259" key="1">
    <source>
        <dbReference type="Pfam" id="PF00535"/>
    </source>
</evidence>
<dbReference type="SUPFAM" id="SSF48452">
    <property type="entry name" value="TPR-like"/>
    <property type="match status" value="1"/>
</dbReference>
<dbReference type="Gene3D" id="1.25.40.10">
    <property type="entry name" value="Tetratricopeptide repeat domain"/>
    <property type="match status" value="2"/>
</dbReference>
<dbReference type="SUPFAM" id="SSF53448">
    <property type="entry name" value="Nucleotide-diphospho-sugar transferases"/>
    <property type="match status" value="1"/>
</dbReference>
<comment type="caution">
    <text evidence="2">The sequence shown here is derived from an EMBL/GenBank/DDBJ whole genome shotgun (WGS) entry which is preliminary data.</text>
</comment>
<protein>
    <recommendedName>
        <fullName evidence="1">Glycosyltransferase 2-like domain-containing protein</fullName>
    </recommendedName>
</protein>